<evidence type="ECO:0000313" key="3">
    <source>
        <dbReference type="Proteomes" id="UP001432180"/>
    </source>
</evidence>
<dbReference type="Gene3D" id="3.30.1340.30">
    <property type="match status" value="1"/>
</dbReference>
<dbReference type="Pfam" id="PF04972">
    <property type="entry name" value="BON"/>
    <property type="match status" value="1"/>
</dbReference>
<evidence type="ECO:0000313" key="2">
    <source>
        <dbReference type="EMBL" id="WPL16473.1"/>
    </source>
</evidence>
<dbReference type="RefSeq" id="WP_328987022.1">
    <property type="nucleotide sequence ID" value="NZ_CP121472.1"/>
</dbReference>
<dbReference type="InterPro" id="IPR051686">
    <property type="entry name" value="Lipoprotein_DolP"/>
</dbReference>
<reference evidence="2 3" key="1">
    <citation type="journal article" date="2023" name="Microorganisms">
        <title>Thiorhodovibrio frisius and Trv. litoralis spp. nov., Two Novel Members from a Clade of Fastidious Purple Sulfur Bacteria That Exhibit Unique Red-Shifted Light-Harvesting Capabilities.</title>
        <authorList>
            <person name="Methner A."/>
            <person name="Kuzyk S.B."/>
            <person name="Petersen J."/>
            <person name="Bauer S."/>
            <person name="Brinkmann H."/>
            <person name="Sichau K."/>
            <person name="Wanner G."/>
            <person name="Wolf J."/>
            <person name="Neumann-Schaal M."/>
            <person name="Henke P."/>
            <person name="Tank M."/>
            <person name="Sproer C."/>
            <person name="Bunk B."/>
            <person name="Overmann J."/>
        </authorList>
    </citation>
    <scope>NUCLEOTIDE SEQUENCE [LARGE SCALE GENOMIC DNA]</scope>
    <source>
        <strain evidence="2 3">DSM 6702</strain>
    </source>
</reference>
<dbReference type="PANTHER" id="PTHR34606">
    <property type="entry name" value="BON DOMAIN-CONTAINING PROTEIN"/>
    <property type="match status" value="1"/>
</dbReference>
<feature type="domain" description="BON" evidence="1">
    <location>
        <begin position="45"/>
        <end position="113"/>
    </location>
</feature>
<dbReference type="Proteomes" id="UP001432180">
    <property type="component" value="Chromosome"/>
</dbReference>
<accession>A0ABZ0S787</accession>
<dbReference type="PANTHER" id="PTHR34606:SF15">
    <property type="entry name" value="BON DOMAIN-CONTAINING PROTEIN"/>
    <property type="match status" value="1"/>
</dbReference>
<dbReference type="PROSITE" id="PS50914">
    <property type="entry name" value="BON"/>
    <property type="match status" value="1"/>
</dbReference>
<proteinExistence type="predicted"/>
<protein>
    <submittedName>
        <fullName evidence="2">Periplasmic protein</fullName>
    </submittedName>
</protein>
<evidence type="ECO:0000259" key="1">
    <source>
        <dbReference type="PROSITE" id="PS50914"/>
    </source>
</evidence>
<dbReference type="EMBL" id="CP121472">
    <property type="protein sequence ID" value="WPL16473.1"/>
    <property type="molecule type" value="Genomic_DNA"/>
</dbReference>
<keyword evidence="3" id="KW-1185">Reference proteome</keyword>
<gene>
    <name evidence="2" type="ORF">Thiowin_01427</name>
</gene>
<dbReference type="InterPro" id="IPR007055">
    <property type="entry name" value="BON_dom"/>
</dbReference>
<name>A0ABZ0S787_9GAMM</name>
<sequence>MAIKKQDKSPPRAAGVRSVKNAIEVKPEADASAPTDQSHLTLDKTDAGIAQRLRNSLRFDTRMLSLDIDAEVRDGAAILKGQVDTEAQREQAGSIASHLIGVNRVDNRLLVKTQS</sequence>
<organism evidence="2 3">
    <name type="scientific">Thiorhodovibrio winogradskyi</name>
    <dbReference type="NCBI Taxonomy" id="77007"/>
    <lineage>
        <taxon>Bacteria</taxon>
        <taxon>Pseudomonadati</taxon>
        <taxon>Pseudomonadota</taxon>
        <taxon>Gammaproteobacteria</taxon>
        <taxon>Chromatiales</taxon>
        <taxon>Chromatiaceae</taxon>
        <taxon>Thiorhodovibrio</taxon>
    </lineage>
</organism>